<dbReference type="PROSITE" id="PS50043">
    <property type="entry name" value="HTH_LUXR_2"/>
    <property type="match status" value="1"/>
</dbReference>
<dbReference type="CDD" id="cd06170">
    <property type="entry name" value="LuxR_C_like"/>
    <property type="match status" value="1"/>
</dbReference>
<dbReference type="InterPro" id="IPR058245">
    <property type="entry name" value="NreC/VraR/RcsB-like_REC"/>
</dbReference>
<reference evidence="8 9" key="1">
    <citation type="journal article" date="2013" name="Int. J. Syst. Evol. Microbiol.">
        <title>Marinoscillum luteum sp. nov., isolated from marine sediment.</title>
        <authorList>
            <person name="Cha I.T."/>
            <person name="Park S.J."/>
            <person name="Kim S.J."/>
            <person name="Kim J.G."/>
            <person name="Jung M.Y."/>
            <person name="Shin K.S."/>
            <person name="Kwon K.K."/>
            <person name="Yang S.H."/>
            <person name="Seo Y.S."/>
            <person name="Rhee S.K."/>
        </authorList>
    </citation>
    <scope>NUCLEOTIDE SEQUENCE [LARGE SCALE GENOMIC DNA]</scope>
    <source>
        <strain evidence="8 9">KCTC 23939</strain>
    </source>
</reference>
<dbReference type="CDD" id="cd17535">
    <property type="entry name" value="REC_NarL-like"/>
    <property type="match status" value="1"/>
</dbReference>
<dbReference type="PRINTS" id="PR00038">
    <property type="entry name" value="HTHLUXR"/>
</dbReference>
<dbReference type="PANTHER" id="PTHR43214">
    <property type="entry name" value="TWO-COMPONENT RESPONSE REGULATOR"/>
    <property type="match status" value="1"/>
</dbReference>
<evidence type="ECO:0000256" key="1">
    <source>
        <dbReference type="ARBA" id="ARBA00022553"/>
    </source>
</evidence>
<name>A0ABW7N863_9BACT</name>
<feature type="domain" description="HTH luxR-type" evidence="6">
    <location>
        <begin position="150"/>
        <end position="215"/>
    </location>
</feature>
<evidence type="ECO:0000313" key="9">
    <source>
        <dbReference type="Proteomes" id="UP001610063"/>
    </source>
</evidence>
<keyword evidence="9" id="KW-1185">Reference proteome</keyword>
<dbReference type="SMART" id="SM00421">
    <property type="entry name" value="HTH_LUXR"/>
    <property type="match status" value="1"/>
</dbReference>
<feature type="modified residue" description="4-aspartylphosphate" evidence="5">
    <location>
        <position position="58"/>
    </location>
</feature>
<dbReference type="SMART" id="SM00448">
    <property type="entry name" value="REC"/>
    <property type="match status" value="1"/>
</dbReference>
<evidence type="ECO:0000256" key="5">
    <source>
        <dbReference type="PROSITE-ProRule" id="PRU00169"/>
    </source>
</evidence>
<organism evidence="8 9">
    <name type="scientific">Marinoscillum luteum</name>
    <dbReference type="NCBI Taxonomy" id="861051"/>
    <lineage>
        <taxon>Bacteria</taxon>
        <taxon>Pseudomonadati</taxon>
        <taxon>Bacteroidota</taxon>
        <taxon>Cytophagia</taxon>
        <taxon>Cytophagales</taxon>
        <taxon>Reichenbachiellaceae</taxon>
        <taxon>Marinoscillum</taxon>
    </lineage>
</organism>
<evidence type="ECO:0000313" key="8">
    <source>
        <dbReference type="EMBL" id="MFH6983808.1"/>
    </source>
</evidence>
<dbReference type="PANTHER" id="PTHR43214:SF41">
    <property type="entry name" value="NITRATE_NITRITE RESPONSE REGULATOR PROTEIN NARP"/>
    <property type="match status" value="1"/>
</dbReference>
<accession>A0ABW7N863</accession>
<proteinExistence type="predicted"/>
<gene>
    <name evidence="8" type="ORF">ACHKAR_10170</name>
</gene>
<dbReference type="InterPro" id="IPR000792">
    <property type="entry name" value="Tscrpt_reg_LuxR_C"/>
</dbReference>
<dbReference type="InterPro" id="IPR036388">
    <property type="entry name" value="WH-like_DNA-bd_sf"/>
</dbReference>
<evidence type="ECO:0000259" key="7">
    <source>
        <dbReference type="PROSITE" id="PS50110"/>
    </source>
</evidence>
<dbReference type="RefSeq" id="WP_395417341.1">
    <property type="nucleotide sequence ID" value="NZ_JBIPKE010000016.1"/>
</dbReference>
<dbReference type="EMBL" id="JBIPKE010000016">
    <property type="protein sequence ID" value="MFH6983808.1"/>
    <property type="molecule type" value="Genomic_DNA"/>
</dbReference>
<comment type="caution">
    <text evidence="8">The sequence shown here is derived from an EMBL/GenBank/DDBJ whole genome shotgun (WGS) entry which is preliminary data.</text>
</comment>
<keyword evidence="4" id="KW-0804">Transcription</keyword>
<evidence type="ECO:0000256" key="2">
    <source>
        <dbReference type="ARBA" id="ARBA00023015"/>
    </source>
</evidence>
<protein>
    <submittedName>
        <fullName evidence="8">Response regulator</fullName>
    </submittedName>
</protein>
<dbReference type="SUPFAM" id="SSF52172">
    <property type="entry name" value="CheY-like"/>
    <property type="match status" value="1"/>
</dbReference>
<dbReference type="InterPro" id="IPR011006">
    <property type="entry name" value="CheY-like_superfamily"/>
</dbReference>
<evidence type="ECO:0000256" key="3">
    <source>
        <dbReference type="ARBA" id="ARBA00023125"/>
    </source>
</evidence>
<feature type="domain" description="Response regulatory" evidence="7">
    <location>
        <begin position="7"/>
        <end position="123"/>
    </location>
</feature>
<dbReference type="InterPro" id="IPR001789">
    <property type="entry name" value="Sig_transdc_resp-reg_receiver"/>
</dbReference>
<dbReference type="Gene3D" id="1.10.10.10">
    <property type="entry name" value="Winged helix-like DNA-binding domain superfamily/Winged helix DNA-binding domain"/>
    <property type="match status" value="1"/>
</dbReference>
<keyword evidence="2" id="KW-0805">Transcription regulation</keyword>
<evidence type="ECO:0000259" key="6">
    <source>
        <dbReference type="PROSITE" id="PS50043"/>
    </source>
</evidence>
<dbReference type="Pfam" id="PF00072">
    <property type="entry name" value="Response_reg"/>
    <property type="match status" value="1"/>
</dbReference>
<keyword evidence="3" id="KW-0238">DNA-binding</keyword>
<dbReference type="InterPro" id="IPR039420">
    <property type="entry name" value="WalR-like"/>
</dbReference>
<dbReference type="PROSITE" id="PS50110">
    <property type="entry name" value="RESPONSE_REGULATORY"/>
    <property type="match status" value="1"/>
</dbReference>
<sequence>MEQQSISILMADDHTLFRKGMSMMVKTFPGITSVKDVENGQKALDLLAIEKFDILLLDLEMPVLDGWETAKKVVTKFPDTHIIMISMHDSLKLISDLIEIGVHSYLLKSAEPEEVQKAISSVMNNDFYYNQLVARALHQKVQKGAINKPLFNERSQLTKREVEILELICQELTMKEIGDRLFISEQTIHTHRKNLMRKTEAKNAVGLVKFAIQQQIVSF</sequence>
<dbReference type="Gene3D" id="3.40.50.2300">
    <property type="match status" value="1"/>
</dbReference>
<dbReference type="Proteomes" id="UP001610063">
    <property type="component" value="Unassembled WGS sequence"/>
</dbReference>
<keyword evidence="1 5" id="KW-0597">Phosphoprotein</keyword>
<dbReference type="SUPFAM" id="SSF46894">
    <property type="entry name" value="C-terminal effector domain of the bipartite response regulators"/>
    <property type="match status" value="1"/>
</dbReference>
<evidence type="ECO:0000256" key="4">
    <source>
        <dbReference type="ARBA" id="ARBA00023163"/>
    </source>
</evidence>
<dbReference type="Pfam" id="PF00196">
    <property type="entry name" value="GerE"/>
    <property type="match status" value="1"/>
</dbReference>
<dbReference type="InterPro" id="IPR016032">
    <property type="entry name" value="Sig_transdc_resp-reg_C-effctor"/>
</dbReference>